<dbReference type="InterPro" id="IPR051906">
    <property type="entry name" value="TolC-like"/>
</dbReference>
<dbReference type="GO" id="GO:0009279">
    <property type="term" value="C:cell outer membrane"/>
    <property type="evidence" value="ECO:0007669"/>
    <property type="project" value="UniProtKB-SubCell"/>
</dbReference>
<evidence type="ECO:0000256" key="4">
    <source>
        <dbReference type="ARBA" id="ARBA00022452"/>
    </source>
</evidence>
<keyword evidence="4" id="KW-1134">Transmembrane beta strand</keyword>
<evidence type="ECO:0000256" key="1">
    <source>
        <dbReference type="ARBA" id="ARBA00004442"/>
    </source>
</evidence>
<evidence type="ECO:0000256" key="7">
    <source>
        <dbReference type="ARBA" id="ARBA00023237"/>
    </source>
</evidence>
<dbReference type="InterPro" id="IPR003423">
    <property type="entry name" value="OMP_efflux"/>
</dbReference>
<dbReference type="PANTHER" id="PTHR30026:SF20">
    <property type="entry name" value="OUTER MEMBRANE PROTEIN TOLC"/>
    <property type="match status" value="1"/>
</dbReference>
<reference evidence="8 9" key="1">
    <citation type="submission" date="2019-04" db="EMBL/GenBank/DDBJ databases">
        <title>Pedobacter sp. RP-3-15 sp. nov., isolated from Arctic soil.</title>
        <authorList>
            <person name="Dahal R.H."/>
            <person name="Kim D.-U."/>
        </authorList>
    </citation>
    <scope>NUCLEOTIDE SEQUENCE [LARGE SCALE GENOMIC DNA]</scope>
    <source>
        <strain evidence="8 9">RP-3-15</strain>
    </source>
</reference>
<dbReference type="EMBL" id="SWBQ01000001">
    <property type="protein sequence ID" value="TKC08696.1"/>
    <property type="molecule type" value="Genomic_DNA"/>
</dbReference>
<evidence type="ECO:0000256" key="2">
    <source>
        <dbReference type="ARBA" id="ARBA00007613"/>
    </source>
</evidence>
<dbReference type="Gene3D" id="1.20.1600.10">
    <property type="entry name" value="Outer membrane efflux proteins (OEP)"/>
    <property type="match status" value="1"/>
</dbReference>
<keyword evidence="3" id="KW-0813">Transport</keyword>
<dbReference type="RefSeq" id="WP_136834116.1">
    <property type="nucleotide sequence ID" value="NZ_SWBQ01000001.1"/>
</dbReference>
<evidence type="ECO:0000313" key="8">
    <source>
        <dbReference type="EMBL" id="TKC08696.1"/>
    </source>
</evidence>
<dbReference type="GO" id="GO:1990281">
    <property type="term" value="C:efflux pump complex"/>
    <property type="evidence" value="ECO:0007669"/>
    <property type="project" value="TreeGrafter"/>
</dbReference>
<dbReference type="GO" id="GO:0015288">
    <property type="term" value="F:porin activity"/>
    <property type="evidence" value="ECO:0007669"/>
    <property type="project" value="TreeGrafter"/>
</dbReference>
<evidence type="ECO:0000256" key="6">
    <source>
        <dbReference type="ARBA" id="ARBA00023136"/>
    </source>
</evidence>
<dbReference type="Pfam" id="PF02321">
    <property type="entry name" value="OEP"/>
    <property type="match status" value="1"/>
</dbReference>
<dbReference type="GO" id="GO:0015562">
    <property type="term" value="F:efflux transmembrane transporter activity"/>
    <property type="evidence" value="ECO:0007669"/>
    <property type="project" value="InterPro"/>
</dbReference>
<evidence type="ECO:0000313" key="9">
    <source>
        <dbReference type="Proteomes" id="UP000307244"/>
    </source>
</evidence>
<dbReference type="AlphaFoldDB" id="A0A4U1CN80"/>
<keyword evidence="9" id="KW-1185">Reference proteome</keyword>
<protein>
    <submittedName>
        <fullName evidence="8">TolC family protein</fullName>
    </submittedName>
</protein>
<evidence type="ECO:0000256" key="5">
    <source>
        <dbReference type="ARBA" id="ARBA00022692"/>
    </source>
</evidence>
<dbReference type="OrthoDB" id="940457at2"/>
<organism evidence="8 9">
    <name type="scientific">Pedobacter frigoris</name>
    <dbReference type="NCBI Taxonomy" id="2571272"/>
    <lineage>
        <taxon>Bacteria</taxon>
        <taxon>Pseudomonadati</taxon>
        <taxon>Bacteroidota</taxon>
        <taxon>Sphingobacteriia</taxon>
        <taxon>Sphingobacteriales</taxon>
        <taxon>Sphingobacteriaceae</taxon>
        <taxon>Pedobacter</taxon>
    </lineage>
</organism>
<gene>
    <name evidence="8" type="ORF">FA047_00940</name>
</gene>
<keyword evidence="5" id="KW-0812">Transmembrane</keyword>
<name>A0A4U1CN80_9SPHI</name>
<keyword evidence="6" id="KW-0472">Membrane</keyword>
<dbReference type="SUPFAM" id="SSF56954">
    <property type="entry name" value="Outer membrane efflux proteins (OEP)"/>
    <property type="match status" value="1"/>
</dbReference>
<comment type="caution">
    <text evidence="8">The sequence shown here is derived from an EMBL/GenBank/DDBJ whole genome shotgun (WGS) entry which is preliminary data.</text>
</comment>
<keyword evidence="7" id="KW-0998">Cell outer membrane</keyword>
<dbReference type="PANTHER" id="PTHR30026">
    <property type="entry name" value="OUTER MEMBRANE PROTEIN TOLC"/>
    <property type="match status" value="1"/>
</dbReference>
<comment type="similarity">
    <text evidence="2">Belongs to the outer membrane factor (OMF) (TC 1.B.17) family.</text>
</comment>
<evidence type="ECO:0000256" key="3">
    <source>
        <dbReference type="ARBA" id="ARBA00022448"/>
    </source>
</evidence>
<comment type="subcellular location">
    <subcellularLocation>
        <location evidence="1">Cell outer membrane</location>
    </subcellularLocation>
</comment>
<sequence length="486" mass="55493">MKTYIFITFAFFPILLQAQTKEPELKLSLVQAVGLARENSTAALQAATLKETRYWQYRNYKSDYLPQVSLDASLPDFTRNNVAVTQPDGTVEFRPVANDNSQLNLGIKQPLRFSGGQVFMSSNLLRFRDFDRKQTRYSGSPLVIGFNQPLFSFNSFKWDKKIEPLKYEESKKKYTEDLEYISKMASTLFFDLLIAQINHEIAVKNKKNNDTLYKIGEMKAGMGKLSRDELMQLKLASLNAGKALSQADLYVESAMLNFKFYIGNKSDAAIALLLPEKLAKFDIDMSIAISEARKNKHQTVEFRRTLLEAQKEVARAHGDNGLNASLFATFGLSNKANDIPGIYSNPKDQQTLRIGVQVPILDWGRSAARIKTAQANQKLAEYSIAMQENNFDQEIYTQVKQFKLIREQMQNNVAADVTAQERYEIARNRYLLGDLSITDLNIALQEKDQAKRDYIMSLKNFWDAYYNIRVLTLYDFETGNRIGTSD</sequence>
<dbReference type="Proteomes" id="UP000307244">
    <property type="component" value="Unassembled WGS sequence"/>
</dbReference>
<proteinExistence type="inferred from homology"/>
<accession>A0A4U1CN80</accession>